<dbReference type="Proteomes" id="UP001341840">
    <property type="component" value="Unassembled WGS sequence"/>
</dbReference>
<evidence type="ECO:0000313" key="2">
    <source>
        <dbReference type="Proteomes" id="UP001341840"/>
    </source>
</evidence>
<dbReference type="EMBL" id="JASCZI010212323">
    <property type="protein sequence ID" value="MED6199120.1"/>
    <property type="molecule type" value="Genomic_DNA"/>
</dbReference>
<keyword evidence="2" id="KW-1185">Reference proteome</keyword>
<organism evidence="1 2">
    <name type="scientific">Stylosanthes scabra</name>
    <dbReference type="NCBI Taxonomy" id="79078"/>
    <lineage>
        <taxon>Eukaryota</taxon>
        <taxon>Viridiplantae</taxon>
        <taxon>Streptophyta</taxon>
        <taxon>Embryophyta</taxon>
        <taxon>Tracheophyta</taxon>
        <taxon>Spermatophyta</taxon>
        <taxon>Magnoliopsida</taxon>
        <taxon>eudicotyledons</taxon>
        <taxon>Gunneridae</taxon>
        <taxon>Pentapetalae</taxon>
        <taxon>rosids</taxon>
        <taxon>fabids</taxon>
        <taxon>Fabales</taxon>
        <taxon>Fabaceae</taxon>
        <taxon>Papilionoideae</taxon>
        <taxon>50 kb inversion clade</taxon>
        <taxon>dalbergioids sensu lato</taxon>
        <taxon>Dalbergieae</taxon>
        <taxon>Pterocarpus clade</taxon>
        <taxon>Stylosanthes</taxon>
    </lineage>
</organism>
<comment type="caution">
    <text evidence="1">The sequence shown here is derived from an EMBL/GenBank/DDBJ whole genome shotgun (WGS) entry which is preliminary data.</text>
</comment>
<gene>
    <name evidence="1" type="ORF">PIB30_072953</name>
</gene>
<proteinExistence type="predicted"/>
<name>A0ABU6XP76_9FABA</name>
<evidence type="ECO:0000313" key="1">
    <source>
        <dbReference type="EMBL" id="MED6199120.1"/>
    </source>
</evidence>
<sequence length="149" mass="17583">MEIVHSASSEATPPKLPSELYFKWVNPFDMNFLGPQHYCLLETDGQIKALCRVLDKKEVDFGWLNYSRCVMDGMLKLEAQNEKCDDQQGEGWTNRVWDPGKSFMNQYFWGVTAYIGVLRGLLKMNWDPLEQTKFKHWWGFRDEFKHKPP</sequence>
<protein>
    <submittedName>
        <fullName evidence="1">Uncharacterized protein</fullName>
    </submittedName>
</protein>
<accession>A0ABU6XP76</accession>
<reference evidence="1 2" key="1">
    <citation type="journal article" date="2023" name="Plants (Basel)">
        <title>Bridging the Gap: Combining Genomics and Transcriptomics Approaches to Understand Stylosanthes scabra, an Orphan Legume from the Brazilian Caatinga.</title>
        <authorList>
            <person name="Ferreira-Neto J.R.C."/>
            <person name="da Silva M.D."/>
            <person name="Binneck E."/>
            <person name="de Melo N.F."/>
            <person name="da Silva R.H."/>
            <person name="de Melo A.L.T.M."/>
            <person name="Pandolfi V."/>
            <person name="Bustamante F.O."/>
            <person name="Brasileiro-Vidal A.C."/>
            <person name="Benko-Iseppon A.M."/>
        </authorList>
    </citation>
    <scope>NUCLEOTIDE SEQUENCE [LARGE SCALE GENOMIC DNA]</scope>
    <source>
        <tissue evidence="1">Leaves</tissue>
    </source>
</reference>